<dbReference type="PROSITE" id="PS50006">
    <property type="entry name" value="FHA_DOMAIN"/>
    <property type="match status" value="1"/>
</dbReference>
<dbReference type="InterPro" id="IPR008984">
    <property type="entry name" value="SMAD_FHA_dom_sf"/>
</dbReference>
<dbReference type="RefSeq" id="WP_184887001.1">
    <property type="nucleotide sequence ID" value="NZ_BAAAHD010000043.1"/>
</dbReference>
<evidence type="ECO:0000313" key="5">
    <source>
        <dbReference type="EMBL" id="MBB4776854.1"/>
    </source>
</evidence>
<comment type="caution">
    <text evidence="5">The sequence shown here is derived from an EMBL/GenBank/DDBJ whole genome shotgun (WGS) entry which is preliminary data.</text>
</comment>
<accession>A0A7W7N089</accession>
<dbReference type="Pfam" id="PF00498">
    <property type="entry name" value="FHA"/>
    <property type="match status" value="1"/>
</dbReference>
<keyword evidence="7" id="KW-1185">Reference proteome</keyword>
<reference evidence="4" key="3">
    <citation type="submission" date="2023-12" db="EMBL/GenBank/DDBJ databases">
        <authorList>
            <person name="Sun Q."/>
            <person name="Inoue M."/>
        </authorList>
    </citation>
    <scope>NUCLEOTIDE SEQUENCE</scope>
    <source>
        <strain evidence="4">JCM 10667</strain>
    </source>
</reference>
<feature type="compositionally biased region" description="Low complexity" evidence="2">
    <location>
        <begin position="83"/>
        <end position="97"/>
    </location>
</feature>
<evidence type="ECO:0000256" key="2">
    <source>
        <dbReference type="SAM" id="MobiDB-lite"/>
    </source>
</evidence>
<dbReference type="SUPFAM" id="SSF49879">
    <property type="entry name" value="SMAD/FHA domain"/>
    <property type="match status" value="1"/>
</dbReference>
<dbReference type="AlphaFoldDB" id="A0A7W7N089"/>
<dbReference type="Gene3D" id="2.60.200.20">
    <property type="match status" value="1"/>
</dbReference>
<feature type="compositionally biased region" description="Pro residues" evidence="2">
    <location>
        <begin position="115"/>
        <end position="129"/>
    </location>
</feature>
<evidence type="ECO:0000313" key="7">
    <source>
        <dbReference type="Proteomes" id="UP001501427"/>
    </source>
</evidence>
<dbReference type="CDD" id="cd00060">
    <property type="entry name" value="FHA"/>
    <property type="match status" value="1"/>
</dbReference>
<evidence type="ECO:0000256" key="1">
    <source>
        <dbReference type="ARBA" id="ARBA00022553"/>
    </source>
</evidence>
<feature type="domain" description="FHA" evidence="3">
    <location>
        <begin position="217"/>
        <end position="276"/>
    </location>
</feature>
<proteinExistence type="predicted"/>
<keyword evidence="1" id="KW-0597">Phosphoprotein</keyword>
<organism evidence="5 6">
    <name type="scientific">Actinomadura livida</name>
    <dbReference type="NCBI Taxonomy" id="79909"/>
    <lineage>
        <taxon>Bacteria</taxon>
        <taxon>Bacillati</taxon>
        <taxon>Actinomycetota</taxon>
        <taxon>Actinomycetes</taxon>
        <taxon>Streptosporangiales</taxon>
        <taxon>Thermomonosporaceae</taxon>
        <taxon>Actinomadura</taxon>
    </lineage>
</organism>
<dbReference type="PRINTS" id="PR01217">
    <property type="entry name" value="PRICHEXTENSN"/>
</dbReference>
<feature type="region of interest" description="Disordered" evidence="2">
    <location>
        <begin position="71"/>
        <end position="129"/>
    </location>
</feature>
<dbReference type="EMBL" id="BAAAHD010000043">
    <property type="protein sequence ID" value="GAA0576975.1"/>
    <property type="molecule type" value="Genomic_DNA"/>
</dbReference>
<name>A0A7W7N089_9ACTN</name>
<dbReference type="Proteomes" id="UP000549343">
    <property type="component" value="Unassembled WGS sequence"/>
</dbReference>
<protein>
    <recommendedName>
        <fullName evidence="3">FHA domain-containing protein</fullName>
    </recommendedName>
</protein>
<evidence type="ECO:0000313" key="4">
    <source>
        <dbReference type="EMBL" id="GAA0576975.1"/>
    </source>
</evidence>
<evidence type="ECO:0000259" key="3">
    <source>
        <dbReference type="PROSITE" id="PS50006"/>
    </source>
</evidence>
<feature type="region of interest" description="Disordered" evidence="2">
    <location>
        <begin position="218"/>
        <end position="242"/>
    </location>
</feature>
<reference evidence="4 7" key="1">
    <citation type="journal article" date="2019" name="Int. J. Syst. Evol. Microbiol.">
        <title>The Global Catalogue of Microorganisms (GCM) 10K type strain sequencing project: providing services to taxonomists for standard genome sequencing and annotation.</title>
        <authorList>
            <consortium name="The Broad Institute Genomics Platform"/>
            <consortium name="The Broad Institute Genome Sequencing Center for Infectious Disease"/>
            <person name="Wu L."/>
            <person name="Ma J."/>
        </authorList>
    </citation>
    <scope>NUCLEOTIDE SEQUENCE [LARGE SCALE GENOMIC DNA]</scope>
    <source>
        <strain evidence="4 7">JCM 10667</strain>
    </source>
</reference>
<dbReference type="InterPro" id="IPR000253">
    <property type="entry name" value="FHA_dom"/>
</dbReference>
<dbReference type="Proteomes" id="UP001501427">
    <property type="component" value="Unassembled WGS sequence"/>
</dbReference>
<gene>
    <name evidence="5" type="ORF">F4557_005272</name>
    <name evidence="4" type="ORF">GCM10009546_44300</name>
</gene>
<dbReference type="EMBL" id="JACHMV010000001">
    <property type="protein sequence ID" value="MBB4776854.1"/>
    <property type="molecule type" value="Genomic_DNA"/>
</dbReference>
<dbReference type="InterPro" id="IPR050923">
    <property type="entry name" value="Cell_Proc_Reg/RNA_Proc"/>
</dbReference>
<reference evidence="5 6" key="2">
    <citation type="submission" date="2020-08" db="EMBL/GenBank/DDBJ databases">
        <title>Sequencing the genomes of 1000 actinobacteria strains.</title>
        <authorList>
            <person name="Klenk H.-P."/>
        </authorList>
    </citation>
    <scope>NUCLEOTIDE SEQUENCE [LARGE SCALE GENOMIC DNA]</scope>
    <source>
        <strain evidence="5 6">DSM 44772</strain>
    </source>
</reference>
<sequence>MATCPSGHDSHAADYCDVCGALIGAASAPGAGPGPAMAQAPPGGARPCPDCGTPGTDRFCEACGYDFATGGGQPTPRTEKSAPSHPTAPHPSTSHPSAPHPSGPQPSAQGREPSGPLPAPTPPVPRPPVPAPPVPAPPVPAPPVPAPPVPAPPVPAPPVPTPPVPAPPVPGSVWTAVVTADRGYFDMVMAEEGPDSQALNFPPYAPERRIPLTGPQVRIGRRGSAQPSPPEIDLREPPEDPGVSHVHAVLLAKPDGTWTLVDPGSTNRTCMNGTIDPIPYNVEIPISHGDRIHVGAWTTITLIRGEAT</sequence>
<evidence type="ECO:0000313" key="6">
    <source>
        <dbReference type="Proteomes" id="UP000549343"/>
    </source>
</evidence>
<dbReference type="PANTHER" id="PTHR23308">
    <property type="entry name" value="NUCLEAR INHIBITOR OF PROTEIN PHOSPHATASE-1"/>
    <property type="match status" value="1"/>
</dbReference>